<keyword evidence="3" id="KW-1185">Reference proteome</keyword>
<evidence type="ECO:0000256" key="1">
    <source>
        <dbReference type="SAM" id="MobiDB-lite"/>
    </source>
</evidence>
<organism evidence="2 3">
    <name type="scientific">Cherax quadricarinatus</name>
    <name type="common">Australian red claw crayfish</name>
    <dbReference type="NCBI Taxonomy" id="27406"/>
    <lineage>
        <taxon>Eukaryota</taxon>
        <taxon>Metazoa</taxon>
        <taxon>Ecdysozoa</taxon>
        <taxon>Arthropoda</taxon>
        <taxon>Crustacea</taxon>
        <taxon>Multicrustacea</taxon>
        <taxon>Malacostraca</taxon>
        <taxon>Eumalacostraca</taxon>
        <taxon>Eucarida</taxon>
        <taxon>Decapoda</taxon>
        <taxon>Pleocyemata</taxon>
        <taxon>Astacidea</taxon>
        <taxon>Parastacoidea</taxon>
        <taxon>Parastacidae</taxon>
        <taxon>Cherax</taxon>
    </lineage>
</organism>
<dbReference type="SUPFAM" id="SSF57903">
    <property type="entry name" value="FYVE/PHD zinc finger"/>
    <property type="match status" value="1"/>
</dbReference>
<comment type="caution">
    <text evidence="2">The sequence shown here is derived from an EMBL/GenBank/DDBJ whole genome shotgun (WGS) entry which is preliminary data.</text>
</comment>
<gene>
    <name evidence="2" type="ORF">OTU49_003872</name>
</gene>
<dbReference type="EMBL" id="JARKIK010000039">
    <property type="protein sequence ID" value="KAK8738429.1"/>
    <property type="molecule type" value="Genomic_DNA"/>
</dbReference>
<protein>
    <submittedName>
        <fullName evidence="2">Uncharacterized protein</fullName>
    </submittedName>
</protein>
<feature type="compositionally biased region" description="Basic residues" evidence="1">
    <location>
        <begin position="25"/>
        <end position="35"/>
    </location>
</feature>
<name>A0AAW0XDM8_CHEQU</name>
<evidence type="ECO:0000313" key="3">
    <source>
        <dbReference type="Proteomes" id="UP001445076"/>
    </source>
</evidence>
<accession>A0AAW0XDM8</accession>
<sequence length="99" mass="11083">MGQIGIGILTDTPAKKTLEKISKEAKKKQSKKSKHVHGDEESSDGEDSLCLVCMGPFSKSKPREVWIQCRMCKLRAHEAGTDEELFYTCPNCDSDDDFD</sequence>
<dbReference type="AlphaFoldDB" id="A0AAW0XDM8"/>
<feature type="region of interest" description="Disordered" evidence="1">
    <location>
        <begin position="19"/>
        <end position="47"/>
    </location>
</feature>
<proteinExistence type="predicted"/>
<dbReference type="Proteomes" id="UP001445076">
    <property type="component" value="Unassembled WGS sequence"/>
</dbReference>
<reference evidence="2 3" key="1">
    <citation type="journal article" date="2024" name="BMC Genomics">
        <title>Genome assembly of redclaw crayfish (Cherax quadricarinatus) provides insights into its immune adaptation and hypoxia tolerance.</title>
        <authorList>
            <person name="Liu Z."/>
            <person name="Zheng J."/>
            <person name="Li H."/>
            <person name="Fang K."/>
            <person name="Wang S."/>
            <person name="He J."/>
            <person name="Zhou D."/>
            <person name="Weng S."/>
            <person name="Chi M."/>
            <person name="Gu Z."/>
            <person name="He J."/>
            <person name="Li F."/>
            <person name="Wang M."/>
        </authorList>
    </citation>
    <scope>NUCLEOTIDE SEQUENCE [LARGE SCALE GENOMIC DNA]</scope>
    <source>
        <strain evidence="2">ZL_2023a</strain>
    </source>
</reference>
<evidence type="ECO:0000313" key="2">
    <source>
        <dbReference type="EMBL" id="KAK8738429.1"/>
    </source>
</evidence>
<dbReference type="InterPro" id="IPR011011">
    <property type="entry name" value="Znf_FYVE_PHD"/>
</dbReference>